<dbReference type="Pfam" id="PF13328">
    <property type="entry name" value="HD_4"/>
    <property type="match status" value="1"/>
</dbReference>
<dbReference type="SMART" id="SM00471">
    <property type="entry name" value="HDc"/>
    <property type="match status" value="1"/>
</dbReference>
<keyword evidence="11" id="KW-1185">Reference proteome</keyword>
<dbReference type="InterPro" id="IPR004095">
    <property type="entry name" value="TGS"/>
</dbReference>
<comment type="caution">
    <text evidence="10">The sequence shown here is derived from an EMBL/GenBank/DDBJ whole genome shotgun (WGS) entry which is preliminary data.</text>
</comment>
<sequence length="718" mass="80760">MEPIVLQEKEKLIKRIAESKSKAKVAKIEAAFNMAYEAHKPQFRASGEPYILHPLAVADILLDLNIDTASIITALLHDTVEDTHVTIEDIEKTFGKEVAKLVDGVTKLNKIENQPENVKQAENFRKLLLAISKDIRVLLVKLADRVHNMRTLSYMGSDDKRLRIAHETMEIYAPLAERIGIHKFKNELQDLAFAELHPDMRKSILSRLTFLRKEGCSLVDTIVNEITGILAQSGIKAEVHGREKTSCSIWRKMERKNVTFEQLSDIIAFRILIDNIEDCYHALGVMHSKYHVIPGTFKDYISTPKANGYQSLHTVVMGPERRCIEIQIRTYEMHEVAELGFAAHWSYKQNNPYGHEGTQFRWVRELLDILENASSPEEFMENTKLEMYYDQVFCFTPKGDLIALPKGATPIDFAFAVHSNVGLSCIGARVNGRIVPLKTELENGDQVDILRSKVPMPSPTWEKIVITGKARAEIRKFIRSKQREEYINLGRAILTKTFEQAGKEYKEKDLEPICEQFQCKTIEDILVSVGDGILNRLEVLRAIHPEEKPARKSLNPLSLLRFKPKKEEASQSLPIKGLIPGMAVHFAGCCHPLPGDRIVGIVNTGKGITIHTLDCEMLENFSSIPERWIDVGWEGTGDEAYVGRIKVVVANETGGLAAVTSCIAAQDVNITNIKVVGRSLDFFELLIDIEIKGTQQLVGLITAVRALNCVHSVDRAKS</sequence>
<comment type="similarity">
    <text evidence="6">Belongs to the relA/spoT family.</text>
</comment>
<dbReference type="PROSITE" id="PS51831">
    <property type="entry name" value="HD"/>
    <property type="match status" value="1"/>
</dbReference>
<dbReference type="SUPFAM" id="SSF109604">
    <property type="entry name" value="HD-domain/PDEase-like"/>
    <property type="match status" value="1"/>
</dbReference>
<dbReference type="Pfam" id="PF13291">
    <property type="entry name" value="ACT_4"/>
    <property type="match status" value="1"/>
</dbReference>
<dbReference type="Proteomes" id="UP000031258">
    <property type="component" value="Unassembled WGS sequence"/>
</dbReference>
<evidence type="ECO:0000256" key="2">
    <source>
        <dbReference type="ARBA" id="ARBA00014315"/>
    </source>
</evidence>
<feature type="domain" description="ACT" evidence="7">
    <location>
        <begin position="644"/>
        <end position="718"/>
    </location>
</feature>
<dbReference type="InterPro" id="IPR007685">
    <property type="entry name" value="RelA_SpoT"/>
</dbReference>
<dbReference type="PANTHER" id="PTHR21262">
    <property type="entry name" value="GUANOSINE-3',5'-BIS DIPHOSPHATE 3'-PYROPHOSPHOHYDROLASE"/>
    <property type="match status" value="1"/>
</dbReference>
<dbReference type="Pfam" id="PF19296">
    <property type="entry name" value="RelA_AH_RIS"/>
    <property type="match status" value="1"/>
</dbReference>
<proteinExistence type="inferred from homology"/>
<dbReference type="EC" id="2.7.6.5" evidence="1"/>
<dbReference type="InterPro" id="IPR012676">
    <property type="entry name" value="TGS-like"/>
</dbReference>
<dbReference type="Gene3D" id="3.30.460.10">
    <property type="entry name" value="Beta Polymerase, domain 2"/>
    <property type="match status" value="1"/>
</dbReference>
<dbReference type="NCBIfam" id="TIGR00691">
    <property type="entry name" value="spoT_relA"/>
    <property type="match status" value="1"/>
</dbReference>
<organism evidence="10 11">
    <name type="scientific">Candidatus Jidaibacter acanthamoebae</name>
    <dbReference type="NCBI Taxonomy" id="86105"/>
    <lineage>
        <taxon>Bacteria</taxon>
        <taxon>Pseudomonadati</taxon>
        <taxon>Pseudomonadota</taxon>
        <taxon>Alphaproteobacteria</taxon>
        <taxon>Rickettsiales</taxon>
        <taxon>Candidatus Midichloriaceae</taxon>
        <taxon>Candidatus Jidaibacter</taxon>
    </lineage>
</organism>
<feature type="domain" description="TGS" evidence="9">
    <location>
        <begin position="386"/>
        <end position="451"/>
    </location>
</feature>
<dbReference type="InterPro" id="IPR006674">
    <property type="entry name" value="HD_domain"/>
</dbReference>
<protein>
    <recommendedName>
        <fullName evidence="2">GTP pyrophosphokinase rsh</fullName>
        <ecNumber evidence="1">2.7.6.5</ecNumber>
    </recommendedName>
    <alternativeName>
        <fullName evidence="4">(p)ppGpp synthase</fullName>
    </alternativeName>
    <alternativeName>
        <fullName evidence="3">ATP:GTP 3'-pyrophosphotransferase</fullName>
    </alternativeName>
</protein>
<gene>
    <name evidence="10" type="primary">rsh_2</name>
    <name evidence="10" type="ORF">NF27_DP00650</name>
</gene>
<dbReference type="InterPro" id="IPR043519">
    <property type="entry name" value="NT_sf"/>
</dbReference>
<dbReference type="SUPFAM" id="SSF81301">
    <property type="entry name" value="Nucleotidyltransferase"/>
    <property type="match status" value="1"/>
</dbReference>
<evidence type="ECO:0000256" key="4">
    <source>
        <dbReference type="ARBA" id="ARBA00032407"/>
    </source>
</evidence>
<dbReference type="InterPro" id="IPR002912">
    <property type="entry name" value="ACT_dom"/>
</dbReference>
<dbReference type="CDD" id="cd00077">
    <property type="entry name" value="HDc"/>
    <property type="match status" value="1"/>
</dbReference>
<evidence type="ECO:0000256" key="3">
    <source>
        <dbReference type="ARBA" id="ARBA00029754"/>
    </source>
</evidence>
<dbReference type="GO" id="GO:0042594">
    <property type="term" value="P:response to starvation"/>
    <property type="evidence" value="ECO:0007669"/>
    <property type="project" value="TreeGrafter"/>
</dbReference>
<dbReference type="Pfam" id="PF02824">
    <property type="entry name" value="TGS"/>
    <property type="match status" value="1"/>
</dbReference>
<dbReference type="STRING" id="86105.NF27_DP00650"/>
<evidence type="ECO:0000256" key="1">
    <source>
        <dbReference type="ARBA" id="ARBA00013251"/>
    </source>
</evidence>
<evidence type="ECO:0000256" key="6">
    <source>
        <dbReference type="RuleBase" id="RU003847"/>
    </source>
</evidence>
<dbReference type="InterPro" id="IPR003607">
    <property type="entry name" value="HD/PDEase_dom"/>
</dbReference>
<dbReference type="GO" id="GO:0015949">
    <property type="term" value="P:nucleobase-containing small molecule interconversion"/>
    <property type="evidence" value="ECO:0007669"/>
    <property type="project" value="UniProtKB-ARBA"/>
</dbReference>
<dbReference type="InterPro" id="IPR045600">
    <property type="entry name" value="RelA/SpoT_AH_RIS"/>
</dbReference>
<keyword evidence="10" id="KW-0418">Kinase</keyword>
<dbReference type="GO" id="GO:0008728">
    <property type="term" value="F:GTP diphosphokinase activity"/>
    <property type="evidence" value="ECO:0007669"/>
    <property type="project" value="UniProtKB-EC"/>
</dbReference>
<evidence type="ECO:0000259" key="7">
    <source>
        <dbReference type="PROSITE" id="PS51671"/>
    </source>
</evidence>
<feature type="domain" description="HD" evidence="8">
    <location>
        <begin position="50"/>
        <end position="149"/>
    </location>
</feature>
<accession>A0A0C1MZM4</accession>
<dbReference type="SUPFAM" id="SSF81271">
    <property type="entry name" value="TGS-like"/>
    <property type="match status" value="1"/>
</dbReference>
<dbReference type="GO" id="GO:0015969">
    <property type="term" value="P:guanosine tetraphosphate metabolic process"/>
    <property type="evidence" value="ECO:0007669"/>
    <property type="project" value="InterPro"/>
</dbReference>
<dbReference type="CDD" id="cd05399">
    <property type="entry name" value="NT_Rel-Spo_like"/>
    <property type="match status" value="1"/>
</dbReference>
<dbReference type="CDD" id="cd04876">
    <property type="entry name" value="ACT_RelA-SpoT"/>
    <property type="match status" value="1"/>
</dbReference>
<dbReference type="RefSeq" id="WP_152606832.1">
    <property type="nucleotide sequence ID" value="NZ_JSWE01000092.1"/>
</dbReference>
<dbReference type="FunFam" id="3.10.20.30:FF:000002">
    <property type="entry name" value="GTP pyrophosphokinase (RelA/SpoT)"/>
    <property type="match status" value="1"/>
</dbReference>
<comment type="catalytic activity">
    <reaction evidence="5">
        <text>GTP + ATP = guanosine 3'-diphosphate 5'-triphosphate + AMP</text>
        <dbReference type="Rhea" id="RHEA:22088"/>
        <dbReference type="ChEBI" id="CHEBI:30616"/>
        <dbReference type="ChEBI" id="CHEBI:37565"/>
        <dbReference type="ChEBI" id="CHEBI:142410"/>
        <dbReference type="ChEBI" id="CHEBI:456215"/>
        <dbReference type="EC" id="2.7.6.5"/>
    </reaction>
</comment>
<dbReference type="FunFam" id="1.10.3210.10:FF:000001">
    <property type="entry name" value="GTP pyrophosphokinase RelA"/>
    <property type="match status" value="1"/>
</dbReference>
<evidence type="ECO:0000259" key="9">
    <source>
        <dbReference type="PROSITE" id="PS51880"/>
    </source>
</evidence>
<dbReference type="SUPFAM" id="SSF55021">
    <property type="entry name" value="ACT-like"/>
    <property type="match status" value="1"/>
</dbReference>
<evidence type="ECO:0000313" key="10">
    <source>
        <dbReference type="EMBL" id="KIE05521.1"/>
    </source>
</evidence>
<dbReference type="GO" id="GO:0005886">
    <property type="term" value="C:plasma membrane"/>
    <property type="evidence" value="ECO:0007669"/>
    <property type="project" value="TreeGrafter"/>
</dbReference>
<dbReference type="PROSITE" id="PS51880">
    <property type="entry name" value="TGS"/>
    <property type="match status" value="1"/>
</dbReference>
<evidence type="ECO:0000313" key="11">
    <source>
        <dbReference type="Proteomes" id="UP000031258"/>
    </source>
</evidence>
<evidence type="ECO:0000259" key="8">
    <source>
        <dbReference type="PROSITE" id="PS51831"/>
    </source>
</evidence>
<dbReference type="InterPro" id="IPR012675">
    <property type="entry name" value="Beta-grasp_dom_sf"/>
</dbReference>
<dbReference type="SMART" id="SM00954">
    <property type="entry name" value="RelA_SpoT"/>
    <property type="match status" value="1"/>
</dbReference>
<dbReference type="PROSITE" id="PS51671">
    <property type="entry name" value="ACT"/>
    <property type="match status" value="1"/>
</dbReference>
<dbReference type="Pfam" id="PF04607">
    <property type="entry name" value="RelA_SpoT"/>
    <property type="match status" value="1"/>
</dbReference>
<dbReference type="FunFam" id="3.30.460.10:FF:000001">
    <property type="entry name" value="GTP pyrophosphokinase RelA"/>
    <property type="match status" value="1"/>
</dbReference>
<dbReference type="EMBL" id="JSWE01000092">
    <property type="protein sequence ID" value="KIE05521.1"/>
    <property type="molecule type" value="Genomic_DNA"/>
</dbReference>
<dbReference type="InterPro" id="IPR045865">
    <property type="entry name" value="ACT-like_dom_sf"/>
</dbReference>
<comment type="function">
    <text evidence="6">In eubacteria ppGpp (guanosine 3'-diphosphate 5'-diphosphate) is a mediator of the stringent response that coordinates a variety of cellular activities in response to changes in nutritional abundance.</text>
</comment>
<dbReference type="Gene3D" id="3.10.20.30">
    <property type="match status" value="1"/>
</dbReference>
<dbReference type="GO" id="GO:0008893">
    <property type="term" value="F:guanosine-3',5'-bis(diphosphate) 3'-diphosphatase activity"/>
    <property type="evidence" value="ECO:0007669"/>
    <property type="project" value="TreeGrafter"/>
</dbReference>
<dbReference type="PATRIC" id="fig|86105.3.peg.611"/>
<dbReference type="InterPro" id="IPR033655">
    <property type="entry name" value="TGS_RelA/SpoT"/>
</dbReference>
<dbReference type="AlphaFoldDB" id="A0A0C1MZM4"/>
<dbReference type="OrthoDB" id="9805041at2"/>
<dbReference type="PANTHER" id="PTHR21262:SF36">
    <property type="entry name" value="BIFUNCTIONAL (P)PPGPP SYNTHASE_HYDROLASE SPOT"/>
    <property type="match status" value="1"/>
</dbReference>
<dbReference type="CDD" id="cd01668">
    <property type="entry name" value="TGS_RSH"/>
    <property type="match status" value="1"/>
</dbReference>
<dbReference type="Gene3D" id="1.10.3210.10">
    <property type="entry name" value="Hypothetical protein af1432"/>
    <property type="match status" value="1"/>
</dbReference>
<keyword evidence="10" id="KW-0808">Transferase</keyword>
<name>A0A0C1MZM4_9RICK</name>
<reference evidence="10 11" key="1">
    <citation type="submission" date="2014-11" db="EMBL/GenBank/DDBJ databases">
        <title>A Rickettsiales Symbiont of Amoebae With Ancient Features.</title>
        <authorList>
            <person name="Schulz F."/>
            <person name="Martijn J."/>
            <person name="Wascher F."/>
            <person name="Kostanjsek R."/>
            <person name="Ettema T.J."/>
            <person name="Horn M."/>
        </authorList>
    </citation>
    <scope>NUCLEOTIDE SEQUENCE [LARGE SCALE GENOMIC DNA]</scope>
    <source>
        <strain evidence="10 11">UWC36</strain>
    </source>
</reference>
<dbReference type="InterPro" id="IPR004811">
    <property type="entry name" value="RelA/Spo_fam"/>
</dbReference>
<dbReference type="GO" id="GO:0016301">
    <property type="term" value="F:kinase activity"/>
    <property type="evidence" value="ECO:0007669"/>
    <property type="project" value="UniProtKB-KW"/>
</dbReference>
<dbReference type="Gene3D" id="3.30.70.260">
    <property type="match status" value="1"/>
</dbReference>
<evidence type="ECO:0000256" key="5">
    <source>
        <dbReference type="ARBA" id="ARBA00048244"/>
    </source>
</evidence>